<evidence type="ECO:0000256" key="7">
    <source>
        <dbReference type="PROSITE-ProRule" id="PRU00357"/>
    </source>
</evidence>
<evidence type="ECO:0000256" key="4">
    <source>
        <dbReference type="ARBA" id="ARBA00023108"/>
    </source>
</evidence>
<dbReference type="EMBL" id="CAUYUE010000003">
    <property type="protein sequence ID" value="CAK0759171.1"/>
    <property type="molecule type" value="Genomic_DNA"/>
</dbReference>
<dbReference type="PROSITE" id="PS51017">
    <property type="entry name" value="CCT"/>
    <property type="match status" value="1"/>
</dbReference>
<dbReference type="Gene3D" id="3.40.50.2300">
    <property type="match status" value="1"/>
</dbReference>
<dbReference type="InterPro" id="IPR001789">
    <property type="entry name" value="Sig_transdc_resp-reg_receiver"/>
</dbReference>
<dbReference type="SUPFAM" id="SSF52172">
    <property type="entry name" value="CheY-like"/>
    <property type="match status" value="1"/>
</dbReference>
<feature type="region of interest" description="Disordered" evidence="8">
    <location>
        <begin position="231"/>
        <end position="257"/>
    </location>
</feature>
<evidence type="ECO:0000256" key="5">
    <source>
        <dbReference type="ARBA" id="ARBA00023242"/>
    </source>
</evidence>
<dbReference type="GO" id="GO:0000160">
    <property type="term" value="P:phosphorelay signal transduction system"/>
    <property type="evidence" value="ECO:0007669"/>
    <property type="project" value="UniProtKB-KW"/>
</dbReference>
<keyword evidence="3" id="KW-0902">Two-component regulatory system</keyword>
<accession>A0AAV1I0W3</accession>
<comment type="caution">
    <text evidence="11">The sequence shown here is derived from an EMBL/GenBank/DDBJ whole genome shotgun (WGS) entry which is preliminary data.</text>
</comment>
<evidence type="ECO:0000313" key="11">
    <source>
        <dbReference type="EMBL" id="CAK0759171.1"/>
    </source>
</evidence>
<dbReference type="InterPro" id="IPR010402">
    <property type="entry name" value="CCT_domain"/>
</dbReference>
<gene>
    <name evidence="11" type="ORF">CVIRNUC_002677</name>
</gene>
<keyword evidence="5 7" id="KW-0539">Nucleus</keyword>
<evidence type="ECO:0000256" key="8">
    <source>
        <dbReference type="SAM" id="MobiDB-lite"/>
    </source>
</evidence>
<evidence type="ECO:0000313" key="12">
    <source>
        <dbReference type="Proteomes" id="UP001314263"/>
    </source>
</evidence>
<dbReference type="GO" id="GO:0009736">
    <property type="term" value="P:cytokinin-activated signaling pathway"/>
    <property type="evidence" value="ECO:0007669"/>
    <property type="project" value="InterPro"/>
</dbReference>
<dbReference type="PANTHER" id="PTHR43874:SF125">
    <property type="entry name" value="TWO-COMPONENT RESPONSE REGULATOR-LIKE APRR7"/>
    <property type="match status" value="1"/>
</dbReference>
<dbReference type="GO" id="GO:0048511">
    <property type="term" value="P:rhythmic process"/>
    <property type="evidence" value="ECO:0007669"/>
    <property type="project" value="UniProtKB-KW"/>
</dbReference>
<dbReference type="SMART" id="SM00448">
    <property type="entry name" value="REC"/>
    <property type="match status" value="1"/>
</dbReference>
<organism evidence="11 12">
    <name type="scientific">Coccomyxa viridis</name>
    <dbReference type="NCBI Taxonomy" id="1274662"/>
    <lineage>
        <taxon>Eukaryota</taxon>
        <taxon>Viridiplantae</taxon>
        <taxon>Chlorophyta</taxon>
        <taxon>core chlorophytes</taxon>
        <taxon>Trebouxiophyceae</taxon>
        <taxon>Trebouxiophyceae incertae sedis</taxon>
        <taxon>Coccomyxaceae</taxon>
        <taxon>Coccomyxa</taxon>
    </lineage>
</organism>
<keyword evidence="12" id="KW-1185">Reference proteome</keyword>
<reference evidence="11 12" key="1">
    <citation type="submission" date="2023-10" db="EMBL/GenBank/DDBJ databases">
        <authorList>
            <person name="Maclean D."/>
            <person name="Macfadyen A."/>
        </authorList>
    </citation>
    <scope>NUCLEOTIDE SEQUENCE [LARGE SCALE GENOMIC DNA]</scope>
</reference>
<dbReference type="PANTHER" id="PTHR43874">
    <property type="entry name" value="TWO-COMPONENT RESPONSE REGULATOR"/>
    <property type="match status" value="1"/>
</dbReference>
<comment type="subcellular location">
    <subcellularLocation>
        <location evidence="1 7">Nucleus</location>
    </subcellularLocation>
</comment>
<evidence type="ECO:0000256" key="3">
    <source>
        <dbReference type="ARBA" id="ARBA00023012"/>
    </source>
</evidence>
<sequence length="557" mass="59198">MGEMLRSASYQPHVLLAESDESALRVEEHLLQSCGYRVTVARDGQEALNIFKSHHRSPIDLLLTDDLMASPVNGIDLVREVTSNKNGADVPAIVMSAQANQELICTAHEAGAVDLLMKPIRHNEVVTMWQHVWKSSCMPQGGQKKFSGPRRAFTPDTSAVDTRALSGGMTQEDGSGCEGQSSCTLLAPSAKRIRRDYRASLTSPILESACSFESTAPHAYKSPLDVVGDNGGHLTLSAGDAEMSDGEDEGGKPQVPAVRPHEAPIYSSTHPAMRASLPRNVSAPSMLASEAMRRAGMNPAAQPHSCDRLPCTYGSSSMEAARERPAATEDDSDNSTATAQDTVGDDAETSPFAAFSKFSGCEAMAVSSHVDLKITPLDLAPWPSSASSLGRQLSMLPSLPALRTESREQQAEAAAASLCVLAKAFAAAAAGPVPRSAPPLLQPLKVTASAELSLDKARTPTSEPSHSPSACAAMGPQQTAFGKALRGAADLHSGVTQGDPAVWAANRKAALEKLREKKKLRSFRKKVRYESRRRLAESRPRVRGQFVKAGVSVEACA</sequence>
<dbReference type="CDD" id="cd00156">
    <property type="entry name" value="REC"/>
    <property type="match status" value="1"/>
</dbReference>
<evidence type="ECO:0000259" key="10">
    <source>
        <dbReference type="PROSITE" id="PS51017"/>
    </source>
</evidence>
<dbReference type="PROSITE" id="PS50110">
    <property type="entry name" value="RESPONSE_REGULATORY"/>
    <property type="match status" value="1"/>
</dbReference>
<dbReference type="AlphaFoldDB" id="A0AAV1I0W3"/>
<feature type="compositionally biased region" description="Polar residues" evidence="8">
    <location>
        <begin position="168"/>
        <end position="181"/>
    </location>
</feature>
<dbReference type="Pfam" id="PF06203">
    <property type="entry name" value="CCT"/>
    <property type="match status" value="1"/>
</dbReference>
<dbReference type="InterPro" id="IPR045279">
    <property type="entry name" value="ARR-like"/>
</dbReference>
<feature type="modified residue" description="4-aspartylphosphate" evidence="6">
    <location>
        <position position="65"/>
    </location>
</feature>
<proteinExistence type="inferred from homology"/>
<dbReference type="GO" id="GO:0005634">
    <property type="term" value="C:nucleus"/>
    <property type="evidence" value="ECO:0007669"/>
    <property type="project" value="UniProtKB-SubCell"/>
</dbReference>
<comment type="similarity">
    <text evidence="2">Belongs to the ARR-like family.</text>
</comment>
<dbReference type="InterPro" id="IPR011006">
    <property type="entry name" value="CheY-like_superfamily"/>
</dbReference>
<feature type="region of interest" description="Disordered" evidence="8">
    <location>
        <begin position="298"/>
        <end position="347"/>
    </location>
</feature>
<evidence type="ECO:0000259" key="9">
    <source>
        <dbReference type="PROSITE" id="PS50110"/>
    </source>
</evidence>
<feature type="domain" description="CCT" evidence="10">
    <location>
        <begin position="507"/>
        <end position="549"/>
    </location>
</feature>
<name>A0AAV1I0W3_9CHLO</name>
<feature type="domain" description="Response regulatory" evidence="9">
    <location>
        <begin position="13"/>
        <end position="133"/>
    </location>
</feature>
<protein>
    <submittedName>
        <fullName evidence="11">Uncharacterized protein</fullName>
    </submittedName>
</protein>
<evidence type="ECO:0000256" key="6">
    <source>
        <dbReference type="PROSITE-ProRule" id="PRU00169"/>
    </source>
</evidence>
<evidence type="ECO:0000256" key="1">
    <source>
        <dbReference type="ARBA" id="ARBA00004123"/>
    </source>
</evidence>
<keyword evidence="4" id="KW-0090">Biological rhythms</keyword>
<dbReference type="Proteomes" id="UP001314263">
    <property type="component" value="Unassembled WGS sequence"/>
</dbReference>
<dbReference type="Pfam" id="PF00072">
    <property type="entry name" value="Response_reg"/>
    <property type="match status" value="1"/>
</dbReference>
<feature type="region of interest" description="Disordered" evidence="8">
    <location>
        <begin position="158"/>
        <end position="181"/>
    </location>
</feature>
<evidence type="ECO:0000256" key="2">
    <source>
        <dbReference type="ARBA" id="ARBA00010330"/>
    </source>
</evidence>
<keyword evidence="6" id="KW-0597">Phosphoprotein</keyword>